<dbReference type="GO" id="GO:0061138">
    <property type="term" value="P:morphogenesis of a branching epithelium"/>
    <property type="evidence" value="ECO:0007669"/>
    <property type="project" value="InterPro"/>
</dbReference>
<feature type="compositionally biased region" description="Basic residues" evidence="1">
    <location>
        <begin position="298"/>
        <end position="318"/>
    </location>
</feature>
<feature type="compositionally biased region" description="Polar residues" evidence="1">
    <location>
        <begin position="343"/>
        <end position="353"/>
    </location>
</feature>
<feature type="non-terminal residue" evidence="2">
    <location>
        <position position="1"/>
    </location>
</feature>
<dbReference type="PANTHER" id="PTHR16064:SF3">
    <property type="entry name" value="BTB_POZ DOMAIN-CONTAINING PROTEIN 7"/>
    <property type="match status" value="1"/>
</dbReference>
<feature type="compositionally biased region" description="Basic and acidic residues" evidence="1">
    <location>
        <begin position="287"/>
        <end position="297"/>
    </location>
</feature>
<feature type="compositionally biased region" description="Basic and acidic residues" evidence="1">
    <location>
        <begin position="319"/>
        <end position="332"/>
    </location>
</feature>
<dbReference type="OrthoDB" id="2347980at2759"/>
<evidence type="ECO:0000313" key="3">
    <source>
        <dbReference type="Proteomes" id="UP000749559"/>
    </source>
</evidence>
<dbReference type="AlphaFoldDB" id="A0A8J1UN82"/>
<sequence length="418" mass="47055">EMHKNYIIQAIQSDFLQAGELDVLTAVLKWGEHQLIKRMEEREPNLVSHTAHSVSKKGIKKRDLNDGELRDILLEILPHIRTDHILPTNHETLLSAIKRGLISTAPSHMIGDDFGGSRLSAWIRGKSSGMFIKPRFFVPYYEEVKAILDEQLSQAQEQDVVRLRTVHMSNIPDTLYMLEEKYSSQSGAAYHSANHHSPVCTVDIIAGTIPVPDPETLKSMMARELELQATKLAQRAYSFPCCDRHQVALQLQLRVVREYNLPDTTVEVLYRHGKCLYSHNNKNYESQSHDSKADHGRHVYKHSRSKSPQKQHSCKARHDKYTEHSRIIDRIRPAKVPPVPSKRSVSLPTSPVTGASPYIPNENNASSPCSDGVLSDIMPDIAMATSSIGQMSIQEPEMDLDLGDGRTSHNSTSCTLYL</sequence>
<accession>A0A8J1UN82</accession>
<name>A0A8J1UN82_OWEFU</name>
<gene>
    <name evidence="2" type="ORF">OFUS_LOCUS18049</name>
</gene>
<reference evidence="2" key="1">
    <citation type="submission" date="2022-03" db="EMBL/GenBank/DDBJ databases">
        <authorList>
            <person name="Martin C."/>
        </authorList>
    </citation>
    <scope>NUCLEOTIDE SEQUENCE</scope>
</reference>
<evidence type="ECO:0000256" key="1">
    <source>
        <dbReference type="SAM" id="MobiDB-lite"/>
    </source>
</evidence>
<proteinExistence type="predicted"/>
<evidence type="ECO:0000313" key="2">
    <source>
        <dbReference type="EMBL" id="CAH1793169.1"/>
    </source>
</evidence>
<comment type="caution">
    <text evidence="2">The sequence shown here is derived from an EMBL/GenBank/DDBJ whole genome shotgun (WGS) entry which is preliminary data.</text>
</comment>
<organism evidence="2 3">
    <name type="scientific">Owenia fusiformis</name>
    <name type="common">Polychaete worm</name>
    <dbReference type="NCBI Taxonomy" id="6347"/>
    <lineage>
        <taxon>Eukaryota</taxon>
        <taxon>Metazoa</taxon>
        <taxon>Spiralia</taxon>
        <taxon>Lophotrochozoa</taxon>
        <taxon>Annelida</taxon>
        <taxon>Polychaeta</taxon>
        <taxon>Sedentaria</taxon>
        <taxon>Canalipalpata</taxon>
        <taxon>Sabellida</taxon>
        <taxon>Oweniida</taxon>
        <taxon>Oweniidae</taxon>
        <taxon>Owenia</taxon>
    </lineage>
</organism>
<dbReference type="PANTHER" id="PTHR16064">
    <property type="entry name" value="BTB POZ DOMAIN CONTAINING 7"/>
    <property type="match status" value="1"/>
</dbReference>
<keyword evidence="3" id="KW-1185">Reference proteome</keyword>
<feature type="region of interest" description="Disordered" evidence="1">
    <location>
        <begin position="282"/>
        <end position="364"/>
    </location>
</feature>
<dbReference type="InterPro" id="IPR042345">
    <property type="entry name" value="Btbd7"/>
</dbReference>
<dbReference type="EMBL" id="CAIIXF020000008">
    <property type="protein sequence ID" value="CAH1793169.1"/>
    <property type="molecule type" value="Genomic_DNA"/>
</dbReference>
<dbReference type="Proteomes" id="UP000749559">
    <property type="component" value="Unassembled WGS sequence"/>
</dbReference>
<protein>
    <submittedName>
        <fullName evidence="2">Uncharacterized protein</fullName>
    </submittedName>
</protein>